<comment type="caution">
    <text evidence="2">The sequence shown here is derived from an EMBL/GenBank/DDBJ whole genome shotgun (WGS) entry which is preliminary data.</text>
</comment>
<feature type="compositionally biased region" description="Polar residues" evidence="1">
    <location>
        <begin position="140"/>
        <end position="172"/>
    </location>
</feature>
<proteinExistence type="predicted"/>
<feature type="compositionally biased region" description="Basic and acidic residues" evidence="1">
    <location>
        <begin position="207"/>
        <end position="223"/>
    </location>
</feature>
<sequence>MAFIAREVTQKYRRHKQTENPAEGKGIAELYAPLPPKNSQEGIALQKNNIRAYSSERVISVENFANSDKKKSAEHANASSKISRTKSAKEKNMKHSSVLNRTIEAYVPNIDFLSKPAVNNFRSTTANKAMKKSDERASKTAISSTTPNISIDQTCQSNGTHKGSGSEAISDTSRINIRNSAAPEDIPIKTIRFKTLDKVARSTTPNKIDHRPTTSDAHGKSDASNDGISSNLPDEYLNELVRYGPKIEEHVALSANKTKILENIVTELKKNIEETNLAREARYV</sequence>
<gene>
    <name evidence="2" type="ORF">DdX_09910</name>
</gene>
<dbReference type="AlphaFoldDB" id="A0AAD4R5Z2"/>
<reference evidence="2" key="1">
    <citation type="submission" date="2022-01" db="EMBL/GenBank/DDBJ databases">
        <title>Genome Sequence Resource for Two Populations of Ditylenchus destructor, the Migratory Endoparasitic Phytonematode.</title>
        <authorList>
            <person name="Zhang H."/>
            <person name="Lin R."/>
            <person name="Xie B."/>
        </authorList>
    </citation>
    <scope>NUCLEOTIDE SEQUENCE</scope>
    <source>
        <strain evidence="2">BazhouSP</strain>
    </source>
</reference>
<feature type="region of interest" description="Disordered" evidence="1">
    <location>
        <begin position="127"/>
        <end position="172"/>
    </location>
</feature>
<feature type="region of interest" description="Disordered" evidence="1">
    <location>
        <begin position="200"/>
        <end position="231"/>
    </location>
</feature>
<feature type="region of interest" description="Disordered" evidence="1">
    <location>
        <begin position="1"/>
        <end position="27"/>
    </location>
</feature>
<protein>
    <submittedName>
        <fullName evidence="2">Uncharacterized protein</fullName>
    </submittedName>
</protein>
<evidence type="ECO:0000256" key="1">
    <source>
        <dbReference type="SAM" id="MobiDB-lite"/>
    </source>
</evidence>
<dbReference type="EMBL" id="JAKKPZ010000020">
    <property type="protein sequence ID" value="KAI1711949.1"/>
    <property type="molecule type" value="Genomic_DNA"/>
</dbReference>
<organism evidence="2 3">
    <name type="scientific">Ditylenchus destructor</name>
    <dbReference type="NCBI Taxonomy" id="166010"/>
    <lineage>
        <taxon>Eukaryota</taxon>
        <taxon>Metazoa</taxon>
        <taxon>Ecdysozoa</taxon>
        <taxon>Nematoda</taxon>
        <taxon>Chromadorea</taxon>
        <taxon>Rhabditida</taxon>
        <taxon>Tylenchina</taxon>
        <taxon>Tylenchomorpha</taxon>
        <taxon>Sphaerularioidea</taxon>
        <taxon>Anguinidae</taxon>
        <taxon>Anguininae</taxon>
        <taxon>Ditylenchus</taxon>
    </lineage>
</organism>
<evidence type="ECO:0000313" key="3">
    <source>
        <dbReference type="Proteomes" id="UP001201812"/>
    </source>
</evidence>
<dbReference type="Proteomes" id="UP001201812">
    <property type="component" value="Unassembled WGS sequence"/>
</dbReference>
<name>A0AAD4R5Z2_9BILA</name>
<feature type="region of interest" description="Disordered" evidence="1">
    <location>
        <begin position="66"/>
        <end position="95"/>
    </location>
</feature>
<evidence type="ECO:0000313" key="2">
    <source>
        <dbReference type="EMBL" id="KAI1711949.1"/>
    </source>
</evidence>
<accession>A0AAD4R5Z2</accession>
<keyword evidence="3" id="KW-1185">Reference proteome</keyword>